<dbReference type="EMBL" id="JBJQND010000011">
    <property type="protein sequence ID" value="KAL3861436.1"/>
    <property type="molecule type" value="Genomic_DNA"/>
</dbReference>
<name>A0ABD3VJQ5_SINWO</name>
<reference evidence="2 3" key="1">
    <citation type="submission" date="2024-11" db="EMBL/GenBank/DDBJ databases">
        <title>Chromosome-level genome assembly of the freshwater bivalve Anodonta woodiana.</title>
        <authorList>
            <person name="Chen X."/>
        </authorList>
    </citation>
    <scope>NUCLEOTIDE SEQUENCE [LARGE SCALE GENOMIC DNA]</scope>
    <source>
        <strain evidence="2">MN2024</strain>
        <tissue evidence="2">Gills</tissue>
    </source>
</reference>
<dbReference type="Proteomes" id="UP001634394">
    <property type="component" value="Unassembled WGS sequence"/>
</dbReference>
<evidence type="ECO:0000256" key="1">
    <source>
        <dbReference type="SAM" id="SignalP"/>
    </source>
</evidence>
<protein>
    <submittedName>
        <fullName evidence="2">Uncharacterized protein</fullName>
    </submittedName>
</protein>
<keyword evidence="3" id="KW-1185">Reference proteome</keyword>
<keyword evidence="1" id="KW-0732">Signal</keyword>
<evidence type="ECO:0000313" key="2">
    <source>
        <dbReference type="EMBL" id="KAL3861436.1"/>
    </source>
</evidence>
<organism evidence="2 3">
    <name type="scientific">Sinanodonta woodiana</name>
    <name type="common">Chinese pond mussel</name>
    <name type="synonym">Anodonta woodiana</name>
    <dbReference type="NCBI Taxonomy" id="1069815"/>
    <lineage>
        <taxon>Eukaryota</taxon>
        <taxon>Metazoa</taxon>
        <taxon>Spiralia</taxon>
        <taxon>Lophotrochozoa</taxon>
        <taxon>Mollusca</taxon>
        <taxon>Bivalvia</taxon>
        <taxon>Autobranchia</taxon>
        <taxon>Heteroconchia</taxon>
        <taxon>Palaeoheterodonta</taxon>
        <taxon>Unionida</taxon>
        <taxon>Unionoidea</taxon>
        <taxon>Unionidae</taxon>
        <taxon>Unioninae</taxon>
        <taxon>Sinanodonta</taxon>
    </lineage>
</organism>
<feature type="signal peptide" evidence="1">
    <location>
        <begin position="1"/>
        <end position="26"/>
    </location>
</feature>
<proteinExistence type="predicted"/>
<accession>A0ABD3VJQ5</accession>
<comment type="caution">
    <text evidence="2">The sequence shown here is derived from an EMBL/GenBank/DDBJ whole genome shotgun (WGS) entry which is preliminary data.</text>
</comment>
<sequence>MAVKHSSLITCTTFFLLFVCHFSTGAADFAKLKKFINLNGDNFRCSRSMPCNYAVCPWERQPTITRERCIFINSHCVCPSGTICALSDAVTPGSSFTTFEYHCRRPEDVLSRS</sequence>
<dbReference type="AlphaFoldDB" id="A0ABD3VJQ5"/>
<gene>
    <name evidence="2" type="ORF">ACJMK2_007470</name>
</gene>
<feature type="chain" id="PRO_5044800507" evidence="1">
    <location>
        <begin position="27"/>
        <end position="113"/>
    </location>
</feature>
<evidence type="ECO:0000313" key="3">
    <source>
        <dbReference type="Proteomes" id="UP001634394"/>
    </source>
</evidence>